<dbReference type="PANTHER" id="PTHR31083">
    <property type="entry name" value="UPSTREAM OF FLC PROTEIN (DUF966)"/>
    <property type="match status" value="1"/>
</dbReference>
<sequence length="108" mass="12652">MEARMRKYEVQASPERERPGPAPKQVSRKIPVVYYLCRNRHLEHPHFIEVTVSSHEGLYLRGRCDSNRSKNKTKALVKKEKERGEEVVNPGLNAEDEDGLEQKRRKKK</sequence>
<evidence type="ECO:0000256" key="2">
    <source>
        <dbReference type="ARBA" id="ARBA00022473"/>
    </source>
</evidence>
<dbReference type="Gramene" id="ONK64148">
    <property type="protein sequence ID" value="ONK64148"/>
    <property type="gene ID" value="A4U43_C07F22600"/>
</dbReference>
<name>A0A5P1EE33_ASPOF</name>
<keyword evidence="2" id="KW-0217">Developmental protein</keyword>
<evidence type="ECO:0000313" key="10">
    <source>
        <dbReference type="EMBL" id="ONK64148.1"/>
    </source>
</evidence>
<evidence type="ECO:0000256" key="7">
    <source>
        <dbReference type="ARBA" id="ARBA00024211"/>
    </source>
</evidence>
<keyword evidence="3" id="KW-1003">Cell membrane</keyword>
<keyword evidence="11" id="KW-1185">Reference proteome</keyword>
<evidence type="ECO:0000259" key="9">
    <source>
        <dbReference type="Pfam" id="PF06136"/>
    </source>
</evidence>
<dbReference type="PANTHER" id="PTHR31083:SF6">
    <property type="entry name" value="PROTEIN SOSEKI 3"/>
    <property type="match status" value="1"/>
</dbReference>
<evidence type="ECO:0000256" key="5">
    <source>
        <dbReference type="ARBA" id="ARBA00023136"/>
    </source>
</evidence>
<evidence type="ECO:0000313" key="11">
    <source>
        <dbReference type="Proteomes" id="UP000243459"/>
    </source>
</evidence>
<feature type="region of interest" description="Disordered" evidence="8">
    <location>
        <begin position="62"/>
        <end position="108"/>
    </location>
</feature>
<dbReference type="Proteomes" id="UP000243459">
    <property type="component" value="Chromosome 7"/>
</dbReference>
<dbReference type="InterPro" id="IPR010369">
    <property type="entry name" value="SOK"/>
</dbReference>
<dbReference type="EMBL" id="CM007387">
    <property type="protein sequence ID" value="ONK64148.1"/>
    <property type="molecule type" value="Genomic_DNA"/>
</dbReference>
<dbReference type="GO" id="GO:0051301">
    <property type="term" value="P:cell division"/>
    <property type="evidence" value="ECO:0007669"/>
    <property type="project" value="UniProtKB-KW"/>
</dbReference>
<dbReference type="GO" id="GO:0051258">
    <property type="term" value="P:protein polymerization"/>
    <property type="evidence" value="ECO:0007669"/>
    <property type="project" value="UniProtKB-ARBA"/>
</dbReference>
<organism evidence="10 11">
    <name type="scientific">Asparagus officinalis</name>
    <name type="common">Garden asparagus</name>
    <dbReference type="NCBI Taxonomy" id="4686"/>
    <lineage>
        <taxon>Eukaryota</taxon>
        <taxon>Viridiplantae</taxon>
        <taxon>Streptophyta</taxon>
        <taxon>Embryophyta</taxon>
        <taxon>Tracheophyta</taxon>
        <taxon>Spermatophyta</taxon>
        <taxon>Magnoliopsida</taxon>
        <taxon>Liliopsida</taxon>
        <taxon>Asparagales</taxon>
        <taxon>Asparagaceae</taxon>
        <taxon>Asparagoideae</taxon>
        <taxon>Asparagus</taxon>
    </lineage>
</organism>
<evidence type="ECO:0000256" key="6">
    <source>
        <dbReference type="ARBA" id="ARBA00023306"/>
    </source>
</evidence>
<comment type="subcellular location">
    <subcellularLocation>
        <location evidence="1">Cell membrane</location>
        <topology evidence="1">Peripheral membrane protein</topology>
        <orientation evidence="1">Cytoplasmic side</orientation>
    </subcellularLocation>
</comment>
<feature type="compositionally biased region" description="Basic and acidic residues" evidence="8">
    <location>
        <begin position="1"/>
        <end position="19"/>
    </location>
</feature>
<keyword evidence="6" id="KW-0131">Cell cycle</keyword>
<proteinExistence type="inferred from homology"/>
<evidence type="ECO:0000256" key="1">
    <source>
        <dbReference type="ARBA" id="ARBA00004413"/>
    </source>
</evidence>
<evidence type="ECO:0000256" key="8">
    <source>
        <dbReference type="SAM" id="MobiDB-lite"/>
    </source>
</evidence>
<feature type="domain" description="SOSEKI DIX-like" evidence="9">
    <location>
        <begin position="31"/>
        <end position="63"/>
    </location>
</feature>
<reference evidence="11" key="1">
    <citation type="journal article" date="2017" name="Nat. Commun.">
        <title>The asparagus genome sheds light on the origin and evolution of a young Y chromosome.</title>
        <authorList>
            <person name="Harkess A."/>
            <person name="Zhou J."/>
            <person name="Xu C."/>
            <person name="Bowers J.E."/>
            <person name="Van der Hulst R."/>
            <person name="Ayyampalayam S."/>
            <person name="Mercati F."/>
            <person name="Riccardi P."/>
            <person name="McKain M.R."/>
            <person name="Kakrana A."/>
            <person name="Tang H."/>
            <person name="Ray J."/>
            <person name="Groenendijk J."/>
            <person name="Arikit S."/>
            <person name="Mathioni S.M."/>
            <person name="Nakano M."/>
            <person name="Shan H."/>
            <person name="Telgmann-Rauber A."/>
            <person name="Kanno A."/>
            <person name="Yue Z."/>
            <person name="Chen H."/>
            <person name="Li W."/>
            <person name="Chen Y."/>
            <person name="Xu X."/>
            <person name="Zhang Y."/>
            <person name="Luo S."/>
            <person name="Chen H."/>
            <person name="Gao J."/>
            <person name="Mao Z."/>
            <person name="Pires J.C."/>
            <person name="Luo M."/>
            <person name="Kudrna D."/>
            <person name="Wing R.A."/>
            <person name="Meyers B.C."/>
            <person name="Yi K."/>
            <person name="Kong H."/>
            <person name="Lavrijsen P."/>
            <person name="Sunseri F."/>
            <person name="Falavigna A."/>
            <person name="Ye Y."/>
            <person name="Leebens-Mack J.H."/>
            <person name="Chen G."/>
        </authorList>
    </citation>
    <scope>NUCLEOTIDE SEQUENCE [LARGE SCALE GENOMIC DNA]</scope>
    <source>
        <strain evidence="11">cv. DH0086</strain>
    </source>
</reference>
<dbReference type="InterPro" id="IPR048351">
    <property type="entry name" value="SOK_DIX"/>
</dbReference>
<dbReference type="GO" id="GO:0005886">
    <property type="term" value="C:plasma membrane"/>
    <property type="evidence" value="ECO:0007669"/>
    <property type="project" value="UniProtKB-SubCell"/>
</dbReference>
<keyword evidence="4" id="KW-0132">Cell division</keyword>
<dbReference type="Pfam" id="PF06136">
    <property type="entry name" value="SOK"/>
    <property type="match status" value="1"/>
</dbReference>
<protein>
    <recommendedName>
        <fullName evidence="9">SOSEKI DIX-like domain-containing protein</fullName>
    </recommendedName>
</protein>
<gene>
    <name evidence="10" type="ORF">A4U43_C07F22600</name>
</gene>
<evidence type="ECO:0000256" key="3">
    <source>
        <dbReference type="ARBA" id="ARBA00022475"/>
    </source>
</evidence>
<feature type="region of interest" description="Disordered" evidence="8">
    <location>
        <begin position="1"/>
        <end position="25"/>
    </location>
</feature>
<evidence type="ECO:0000256" key="4">
    <source>
        <dbReference type="ARBA" id="ARBA00022618"/>
    </source>
</evidence>
<comment type="similarity">
    <text evidence="7">Belongs to the SOSEKI family.</text>
</comment>
<keyword evidence="5" id="KW-0472">Membrane</keyword>
<feature type="compositionally biased region" description="Basic and acidic residues" evidence="8">
    <location>
        <begin position="77"/>
        <end position="86"/>
    </location>
</feature>
<dbReference type="AlphaFoldDB" id="A0A5P1EE33"/>
<accession>A0A5P1EE33</accession>